<dbReference type="InterPro" id="IPR027417">
    <property type="entry name" value="P-loop_NTPase"/>
</dbReference>
<evidence type="ECO:0000256" key="1">
    <source>
        <dbReference type="SAM" id="Coils"/>
    </source>
</evidence>
<protein>
    <recommendedName>
        <fullName evidence="4">DUF3732 domain-containing protein</fullName>
    </recommendedName>
</protein>
<feature type="coiled-coil region" evidence="1">
    <location>
        <begin position="285"/>
        <end position="312"/>
    </location>
</feature>
<dbReference type="EMBL" id="FWZT01000027">
    <property type="protein sequence ID" value="SMF72975.1"/>
    <property type="molecule type" value="Genomic_DNA"/>
</dbReference>
<keyword evidence="1" id="KW-0175">Coiled coil</keyword>
<organism evidence="2 3">
    <name type="scientific">Pseudobacteriovorax antillogorgiicola</name>
    <dbReference type="NCBI Taxonomy" id="1513793"/>
    <lineage>
        <taxon>Bacteria</taxon>
        <taxon>Pseudomonadati</taxon>
        <taxon>Bdellovibrionota</taxon>
        <taxon>Oligoflexia</taxon>
        <taxon>Oligoflexales</taxon>
        <taxon>Pseudobacteriovoracaceae</taxon>
        <taxon>Pseudobacteriovorax</taxon>
    </lineage>
</organism>
<keyword evidence="3" id="KW-1185">Reference proteome</keyword>
<name>A0A1Y6CL59_9BACT</name>
<dbReference type="SUPFAM" id="SSF52540">
    <property type="entry name" value="P-loop containing nucleoside triphosphate hydrolases"/>
    <property type="match status" value="1"/>
</dbReference>
<proteinExistence type="predicted"/>
<feature type="coiled-coil region" evidence="1">
    <location>
        <begin position="199"/>
        <end position="229"/>
    </location>
</feature>
<dbReference type="STRING" id="1513793.SAMN06296036_12755"/>
<dbReference type="RefSeq" id="WP_132324449.1">
    <property type="nucleotide sequence ID" value="NZ_FWZT01000027.1"/>
</dbReference>
<dbReference type="AlphaFoldDB" id="A0A1Y6CL59"/>
<dbReference type="InterPro" id="IPR022205">
    <property type="entry name" value="DUF3732"/>
</dbReference>
<gene>
    <name evidence="2" type="ORF">SAMN06296036_12755</name>
</gene>
<evidence type="ECO:0000313" key="2">
    <source>
        <dbReference type="EMBL" id="SMF72975.1"/>
    </source>
</evidence>
<dbReference type="Pfam" id="PF12532">
    <property type="entry name" value="DUF3732"/>
    <property type="match status" value="1"/>
</dbReference>
<sequence>MTIQLTNIVIYSHDKRQRVLSLKAGELNIITGASKSGKSSLIDIVDYCFCSDECNVPEGPIRRCVSWFGLGLKIRDGFAFIARKIPNRGKKSSESCYFEIGSEISTPDALSIMPNTNTEGLRSLLSEWSGIKENLHQPAEHHSRPAISANIRHALTFCFQQQDEIIRREQLFHKASDSFISMAIKDTLPYFLGAVGDEYLSIIEKLKHLKAQLRILERQIKELKSLRGEGTSKASSLLAQARAAGLSSSFAANYEETISLLKYINAHTIAEKAHKESEDPHLKEHDRLTLERDRLILEKKNLKNEIDAAKKYQQDERGFSREATEQRSRLESINIFDEECQENSCPLCTQSIENHGNIPSVIELKSELSIITDRLKDVAKFSPRMEKAILKKQSDLNKIDEHLRKNRSELEAISKASAKLKKLKEAANKGAYVLGRISLYLESLPDLPDSRNLELRAKNIISQINLLEEEVSDEQILEKLNSISSILGAQMSEWARNLELEHSEHPLRLDFKKLTIISDTANGPVPMKRMGSGENWVGYHLISHIALHRWFIQQSRPVPGFLFLDQPSQVYFPPERDIVGAIEEIDEEDREAVKNMFKFIFDSVPASKKLQIIVTEHADLNEDWYQGSVAERWRSGLKLVPPDWPSE</sequence>
<evidence type="ECO:0008006" key="4">
    <source>
        <dbReference type="Google" id="ProtNLM"/>
    </source>
</evidence>
<dbReference type="Proteomes" id="UP000192907">
    <property type="component" value="Unassembled WGS sequence"/>
</dbReference>
<reference evidence="3" key="1">
    <citation type="submission" date="2017-04" db="EMBL/GenBank/DDBJ databases">
        <authorList>
            <person name="Varghese N."/>
            <person name="Submissions S."/>
        </authorList>
    </citation>
    <scope>NUCLEOTIDE SEQUENCE [LARGE SCALE GENOMIC DNA]</scope>
    <source>
        <strain evidence="3">RKEM611</strain>
    </source>
</reference>
<dbReference type="OrthoDB" id="103556at2"/>
<evidence type="ECO:0000313" key="3">
    <source>
        <dbReference type="Proteomes" id="UP000192907"/>
    </source>
</evidence>
<accession>A0A1Y6CL59</accession>